<evidence type="ECO:0000313" key="2">
    <source>
        <dbReference type="EMBL" id="ETD23289.1"/>
    </source>
</evidence>
<dbReference type="eggNOG" id="COG3417">
    <property type="taxonomic scope" value="Bacteria"/>
</dbReference>
<dbReference type="HOGENOM" id="CLU_114013_0_0_7"/>
<gene>
    <name evidence="2" type="ORF">HMPREF2086_01088</name>
</gene>
<dbReference type="AlphaFoldDB" id="V8C7D6"/>
<dbReference type="Pfam" id="PF13036">
    <property type="entry name" value="LpoB"/>
    <property type="match status" value="1"/>
</dbReference>
<evidence type="ECO:0000256" key="1">
    <source>
        <dbReference type="NCBIfam" id="TIGR02722"/>
    </source>
</evidence>
<sequence>MQKIDMWLLSRALASVLVGAVVLSSCSDIKYVNTAESKSYTSLGIDYHDLEEAASKNVASLLESGYVKNLAGLDKPKILAISDVINDTMQHFSTEELTRKITRDMRNSGKFILTMAFAGSGGSEDKMIQSVRDSRKNEEVNQYALPEKGEILPPELSLSGKIIQRNVKVKSKQRVDYFFLLTLTDIKSGLVVWDNEVNIIKVGSNKSSAW</sequence>
<protein>
    <recommendedName>
        <fullName evidence="1">Penicillin-binding protein activator LpoB</fullName>
    </recommendedName>
</protein>
<organism evidence="2 3">
    <name type="scientific">Helicobacter macacae MIT 99-5501</name>
    <dbReference type="NCBI Taxonomy" id="1357400"/>
    <lineage>
        <taxon>Bacteria</taxon>
        <taxon>Pseudomonadati</taxon>
        <taxon>Campylobacterota</taxon>
        <taxon>Epsilonproteobacteria</taxon>
        <taxon>Campylobacterales</taxon>
        <taxon>Helicobacteraceae</taxon>
        <taxon>Helicobacter</taxon>
    </lineage>
</organism>
<keyword evidence="3" id="KW-1185">Reference proteome</keyword>
<dbReference type="PATRIC" id="fig|1357400.3.peg.1477"/>
<dbReference type="EMBL" id="AZJI01000005">
    <property type="protein sequence ID" value="ETD23289.1"/>
    <property type="molecule type" value="Genomic_DNA"/>
</dbReference>
<dbReference type="PROSITE" id="PS51257">
    <property type="entry name" value="PROKAR_LIPOPROTEIN"/>
    <property type="match status" value="1"/>
</dbReference>
<dbReference type="InterPro" id="IPR014094">
    <property type="entry name" value="LpoB"/>
</dbReference>
<comment type="caution">
    <text evidence="2">The sequence shown here is derived from an EMBL/GenBank/DDBJ whole genome shotgun (WGS) entry which is preliminary data.</text>
</comment>
<evidence type="ECO:0000313" key="3">
    <source>
        <dbReference type="Proteomes" id="UP000018731"/>
    </source>
</evidence>
<dbReference type="NCBIfam" id="TIGR02722">
    <property type="entry name" value="lp"/>
    <property type="match status" value="1"/>
</dbReference>
<accession>V8C7D6</accession>
<reference evidence="2 3" key="1">
    <citation type="journal article" date="2014" name="Genome Announc.">
        <title>Draft genome sequences of six enterohepatic helicobacter species isolated from humans and one from rhesus macaques.</title>
        <authorList>
            <person name="Shen Z."/>
            <person name="Sheh A."/>
            <person name="Young S.K."/>
            <person name="Abouelliel A."/>
            <person name="Ward D.V."/>
            <person name="Earl A.M."/>
            <person name="Fox J.G."/>
        </authorList>
    </citation>
    <scope>NUCLEOTIDE SEQUENCE [LARGE SCALE GENOMIC DNA]</scope>
    <source>
        <strain evidence="2 3">MIT 99-5501</strain>
    </source>
</reference>
<dbReference type="Gene3D" id="3.40.50.10610">
    <property type="entry name" value="ABC-type transport auxiliary lipoprotein component"/>
    <property type="match status" value="1"/>
</dbReference>
<name>V8C7D6_9HELI</name>
<dbReference type="STRING" id="1357400.HMPREF2086_01088"/>
<dbReference type="Proteomes" id="UP000018731">
    <property type="component" value="Unassembled WGS sequence"/>
</dbReference>
<dbReference type="RefSeq" id="WP_023927814.1">
    <property type="nucleotide sequence ID" value="NZ_KI669454.1"/>
</dbReference>
<proteinExistence type="predicted"/>